<dbReference type="EMBL" id="CAJPDS010000111">
    <property type="protein sequence ID" value="CAF9938308.1"/>
    <property type="molecule type" value="Genomic_DNA"/>
</dbReference>
<dbReference type="Gene3D" id="3.40.50.300">
    <property type="entry name" value="P-loop containing nucleotide triphosphate hydrolases"/>
    <property type="match status" value="1"/>
</dbReference>
<evidence type="ECO:0000256" key="1">
    <source>
        <dbReference type="ARBA" id="ARBA00022737"/>
    </source>
</evidence>
<dbReference type="Gene3D" id="1.25.40.20">
    <property type="entry name" value="Ankyrin repeat-containing domain"/>
    <property type="match status" value="2"/>
</dbReference>
<dbReference type="SUPFAM" id="SSF48403">
    <property type="entry name" value="Ankyrin repeat"/>
    <property type="match status" value="2"/>
</dbReference>
<feature type="repeat" description="ANK" evidence="2">
    <location>
        <begin position="706"/>
        <end position="734"/>
    </location>
</feature>
<dbReference type="Proteomes" id="UP000664521">
    <property type="component" value="Unassembled WGS sequence"/>
</dbReference>
<dbReference type="PROSITE" id="PS50088">
    <property type="entry name" value="ANK_REPEAT"/>
    <property type="match status" value="4"/>
</dbReference>
<dbReference type="SMART" id="SM00248">
    <property type="entry name" value="ANK"/>
    <property type="match status" value="6"/>
</dbReference>
<accession>A0A8H3GDM8</accession>
<reference evidence="5" key="1">
    <citation type="submission" date="2021-03" db="EMBL/GenBank/DDBJ databases">
        <authorList>
            <person name="Tagirdzhanova G."/>
        </authorList>
    </citation>
    <scope>NUCLEOTIDE SEQUENCE</scope>
</reference>
<feature type="repeat" description="ANK" evidence="2">
    <location>
        <begin position="785"/>
        <end position="813"/>
    </location>
</feature>
<feature type="domain" description="GPI inositol-deacylase winged helix" evidence="3">
    <location>
        <begin position="505"/>
        <end position="584"/>
    </location>
</feature>
<evidence type="ECO:0000259" key="3">
    <source>
        <dbReference type="Pfam" id="PF22939"/>
    </source>
</evidence>
<evidence type="ECO:0000259" key="4">
    <source>
        <dbReference type="Pfam" id="PF24883"/>
    </source>
</evidence>
<dbReference type="InterPro" id="IPR002110">
    <property type="entry name" value="Ankyrin_rpt"/>
</dbReference>
<dbReference type="InterPro" id="IPR036770">
    <property type="entry name" value="Ankyrin_rpt-contain_sf"/>
</dbReference>
<keyword evidence="6" id="KW-1185">Reference proteome</keyword>
<evidence type="ECO:0000313" key="6">
    <source>
        <dbReference type="Proteomes" id="UP000664521"/>
    </source>
</evidence>
<dbReference type="OrthoDB" id="195446at2759"/>
<protein>
    <recommendedName>
        <fullName evidence="7">NACHT domain-containing protein</fullName>
    </recommendedName>
</protein>
<dbReference type="InterPro" id="IPR054471">
    <property type="entry name" value="GPIID_WHD"/>
</dbReference>
<dbReference type="Pfam" id="PF12796">
    <property type="entry name" value="Ank_2"/>
    <property type="match status" value="2"/>
</dbReference>
<feature type="domain" description="Nephrocystin 3-like N-terminal" evidence="4">
    <location>
        <begin position="228"/>
        <end position="393"/>
    </location>
</feature>
<proteinExistence type="predicted"/>
<sequence length="1165" mass="131490">MAEPLSILGGFAAVIQISQVVVGYIKAVKGAKEERQRLLFEIRYTTVLCENLKDKADVDADQWMPTLRILSQEESGPLGQFKKTLDRLQSKLKSGSKSKGRLDNIIVALKWPFEQDEFREILAHMERQKSLFNLAMTNDNHRLALAILHTTQDVAKTLDTIRLEQTQQGQASHILGENIKSIQDSIGLETLRLRDRENHDSRQLMLSKLTSVDFEATHTDISSRRVEDTGRWLLESPAYKSWYDSKSSRVLWCPGKPGAGKTMLASLVMDDLRRSGFGPHSRVNDSAKQGVAGIYCSYRNPDTTSNLVGSILSQLLSSIEQPPHVDPPDILDRRRLHQIFSSIFDQYRRLYLVIDALDECADGPALLEHLRELLDLAERNTSAPDVHIFITGRHNVAHEFQRRFKSYGRLEISSDDEDVRKYLKQELRSQSQLLDWIIGDSDFENQIIDAIIARVDGMFLLARLYMDILVHLPTKRAVRKALKTLPESVNDTYTEAWNRVRAQRSQQAELGKRILLWVVHAERPLRVQELRYALGVEEGDEELDSEGLIDPAALTSFCAGLVIINEQRSLVSLVHPTTQEFFSERKADFFPHGQEEMAWVCVTYLRMKPFSEEGASQTFHAFRQRWTSNPFLGYAAVNWGLHVGKADTNRCMEISLSLLNDEKVRLAASQALALNVIGQTDRGTEWPSEHEFERAETPDRVVVQGPLHLAAVLGLVQIAHALLQQGIEVDERDEDEGTALHWALVAKQFDMVVFLLDHGADVNAERNPRYGSRRWGEIAFLTTLPLSIAADQGDIKAMDALIKKGAEIDQKEEKNFQRTALGYAISATNGEAAQFLLDHGANVHSASEGLVWAARAGTLELLKMLVEHGAEKHLIQEALTAAASVGHYEKMKFLLVCGANADGPVNQDGSRIIIATPLVASIPWWFPDPSNNNYDACSSLLLDNGACPNRISSRDYFIGDEHGYDLPRGRITTALLTASYFGRQDMIRTLIERGAEVNLDLGGQNLALTHVLRAEGYEYLPSLDSTSSSLRTRATLQLLISLGADKTLCTSQDQDRIDQLLNMSTEQLDAMANLQRVVWRYRTGRDLYHQKSFHDRRDELRTLIKQGADPTLCCTRDRKRIHEFLHWTDEEIDALDLEWNEERALRDEVENNSLRPTFEASSTFS</sequence>
<name>A0A8H3GDM8_9LECA</name>
<dbReference type="PANTHER" id="PTHR10039">
    <property type="entry name" value="AMELOGENIN"/>
    <property type="match status" value="1"/>
</dbReference>
<keyword evidence="2" id="KW-0040">ANK repeat</keyword>
<dbReference type="InterPro" id="IPR056884">
    <property type="entry name" value="NPHP3-like_N"/>
</dbReference>
<dbReference type="AlphaFoldDB" id="A0A8H3GDM8"/>
<evidence type="ECO:0008006" key="7">
    <source>
        <dbReference type="Google" id="ProtNLM"/>
    </source>
</evidence>
<dbReference type="PROSITE" id="PS50297">
    <property type="entry name" value="ANK_REP_REGION"/>
    <property type="match status" value="2"/>
</dbReference>
<evidence type="ECO:0000256" key="2">
    <source>
        <dbReference type="PROSITE-ProRule" id="PRU00023"/>
    </source>
</evidence>
<dbReference type="SUPFAM" id="SSF52540">
    <property type="entry name" value="P-loop containing nucleoside triphosphate hydrolases"/>
    <property type="match status" value="1"/>
</dbReference>
<keyword evidence="1" id="KW-0677">Repeat</keyword>
<feature type="repeat" description="ANK" evidence="2">
    <location>
        <begin position="735"/>
        <end position="767"/>
    </location>
</feature>
<gene>
    <name evidence="5" type="ORF">HETSPECPRED_001028</name>
</gene>
<dbReference type="InterPro" id="IPR027417">
    <property type="entry name" value="P-loop_NTPase"/>
</dbReference>
<dbReference type="Pfam" id="PF24883">
    <property type="entry name" value="NPHP3_N"/>
    <property type="match status" value="1"/>
</dbReference>
<feature type="repeat" description="ANK" evidence="2">
    <location>
        <begin position="816"/>
        <end position="848"/>
    </location>
</feature>
<organism evidence="5 6">
    <name type="scientific">Heterodermia speciosa</name>
    <dbReference type="NCBI Taxonomy" id="116794"/>
    <lineage>
        <taxon>Eukaryota</taxon>
        <taxon>Fungi</taxon>
        <taxon>Dikarya</taxon>
        <taxon>Ascomycota</taxon>
        <taxon>Pezizomycotina</taxon>
        <taxon>Lecanoromycetes</taxon>
        <taxon>OSLEUM clade</taxon>
        <taxon>Lecanoromycetidae</taxon>
        <taxon>Caliciales</taxon>
        <taxon>Physciaceae</taxon>
        <taxon>Heterodermia</taxon>
    </lineage>
</organism>
<dbReference type="Pfam" id="PF22939">
    <property type="entry name" value="WHD_GPIID"/>
    <property type="match status" value="1"/>
</dbReference>
<comment type="caution">
    <text evidence="5">The sequence shown here is derived from an EMBL/GenBank/DDBJ whole genome shotgun (WGS) entry which is preliminary data.</text>
</comment>
<evidence type="ECO:0000313" key="5">
    <source>
        <dbReference type="EMBL" id="CAF9938308.1"/>
    </source>
</evidence>
<dbReference type="PANTHER" id="PTHR10039:SF15">
    <property type="entry name" value="NACHT DOMAIN-CONTAINING PROTEIN"/>
    <property type="match status" value="1"/>
</dbReference>